<protein>
    <submittedName>
        <fullName evidence="1">Uncharacterized protein</fullName>
    </submittedName>
</protein>
<dbReference type="EMBL" id="GBRH01203762">
    <property type="protein sequence ID" value="JAD94133.1"/>
    <property type="molecule type" value="Transcribed_RNA"/>
</dbReference>
<name>A0A0A9E557_ARUDO</name>
<proteinExistence type="predicted"/>
<organism evidence="1">
    <name type="scientific">Arundo donax</name>
    <name type="common">Giant reed</name>
    <name type="synonym">Donax arundinaceus</name>
    <dbReference type="NCBI Taxonomy" id="35708"/>
    <lineage>
        <taxon>Eukaryota</taxon>
        <taxon>Viridiplantae</taxon>
        <taxon>Streptophyta</taxon>
        <taxon>Embryophyta</taxon>
        <taxon>Tracheophyta</taxon>
        <taxon>Spermatophyta</taxon>
        <taxon>Magnoliopsida</taxon>
        <taxon>Liliopsida</taxon>
        <taxon>Poales</taxon>
        <taxon>Poaceae</taxon>
        <taxon>PACMAD clade</taxon>
        <taxon>Arundinoideae</taxon>
        <taxon>Arundineae</taxon>
        <taxon>Arundo</taxon>
    </lineage>
</organism>
<accession>A0A0A9E557</accession>
<reference evidence="1" key="1">
    <citation type="submission" date="2014-09" db="EMBL/GenBank/DDBJ databases">
        <authorList>
            <person name="Magalhaes I.L.F."/>
            <person name="Oliveira U."/>
            <person name="Santos F.R."/>
            <person name="Vidigal T.H.D.A."/>
            <person name="Brescovit A.D."/>
            <person name="Santos A.J."/>
        </authorList>
    </citation>
    <scope>NUCLEOTIDE SEQUENCE</scope>
    <source>
        <tissue evidence="1">Shoot tissue taken approximately 20 cm above the soil surface</tissue>
    </source>
</reference>
<dbReference type="AlphaFoldDB" id="A0A0A9E557"/>
<reference evidence="1" key="2">
    <citation type="journal article" date="2015" name="Data Brief">
        <title>Shoot transcriptome of the giant reed, Arundo donax.</title>
        <authorList>
            <person name="Barrero R.A."/>
            <person name="Guerrero F.D."/>
            <person name="Moolhuijzen P."/>
            <person name="Goolsby J.A."/>
            <person name="Tidwell J."/>
            <person name="Bellgard S.E."/>
            <person name="Bellgard M.I."/>
        </authorList>
    </citation>
    <scope>NUCLEOTIDE SEQUENCE</scope>
    <source>
        <tissue evidence="1">Shoot tissue taken approximately 20 cm above the soil surface</tissue>
    </source>
</reference>
<sequence>MSILSNISGSSIFKLGAASSMFSLMDLPTSDACLLELSTSNPVLSTYLPGAW</sequence>
<evidence type="ECO:0000313" key="1">
    <source>
        <dbReference type="EMBL" id="JAD94133.1"/>
    </source>
</evidence>